<dbReference type="AlphaFoldDB" id="A0AAQ3MG04"/>
<dbReference type="GO" id="GO:0003680">
    <property type="term" value="F:minor groove of adenine-thymine-rich DNA binding"/>
    <property type="evidence" value="ECO:0007669"/>
    <property type="project" value="InterPro"/>
</dbReference>
<organism evidence="2 3">
    <name type="scientific">Vigna mungo</name>
    <name type="common">Black gram</name>
    <name type="synonym">Phaseolus mungo</name>
    <dbReference type="NCBI Taxonomy" id="3915"/>
    <lineage>
        <taxon>Eukaryota</taxon>
        <taxon>Viridiplantae</taxon>
        <taxon>Streptophyta</taxon>
        <taxon>Embryophyta</taxon>
        <taxon>Tracheophyta</taxon>
        <taxon>Spermatophyta</taxon>
        <taxon>Magnoliopsida</taxon>
        <taxon>eudicotyledons</taxon>
        <taxon>Gunneridae</taxon>
        <taxon>Pentapetalae</taxon>
        <taxon>rosids</taxon>
        <taxon>fabids</taxon>
        <taxon>Fabales</taxon>
        <taxon>Fabaceae</taxon>
        <taxon>Papilionoideae</taxon>
        <taxon>50 kb inversion clade</taxon>
        <taxon>NPAAA clade</taxon>
        <taxon>indigoferoid/millettioid clade</taxon>
        <taxon>Phaseoleae</taxon>
        <taxon>Vigna</taxon>
    </lineage>
</organism>
<dbReference type="GO" id="GO:0005634">
    <property type="term" value="C:nucleus"/>
    <property type="evidence" value="ECO:0007669"/>
    <property type="project" value="TreeGrafter"/>
</dbReference>
<sequence length="128" mass="14596">MGQAQTLLGFLLFPSHLVQYRGSPWRQQLLLQQTITLIHRSQLLPQNSNNNPHTASHQIFFFPLKNETETERKKKGNFKNGRTPGSKNKPKPPMMITRESANTLHAHILDEVGSGCDVFNSVASYVWR</sequence>
<proteinExistence type="predicted"/>
<gene>
    <name evidence="2" type="ORF">V8G54_036040</name>
</gene>
<dbReference type="GO" id="GO:0003700">
    <property type="term" value="F:DNA-binding transcription factor activity"/>
    <property type="evidence" value="ECO:0007669"/>
    <property type="project" value="TreeGrafter"/>
</dbReference>
<dbReference type="InterPro" id="IPR014476">
    <property type="entry name" value="AHL15-29"/>
</dbReference>
<dbReference type="PANTHER" id="PTHR31100">
    <property type="entry name" value="AT-HOOK MOTIF NUCLEAR-LOCALIZED PROTEIN 15"/>
    <property type="match status" value="1"/>
</dbReference>
<name>A0AAQ3MG04_VIGMU</name>
<feature type="region of interest" description="Disordered" evidence="1">
    <location>
        <begin position="66"/>
        <end position="95"/>
    </location>
</feature>
<reference evidence="2 3" key="1">
    <citation type="journal article" date="2023" name="Life. Sci Alliance">
        <title>Evolutionary insights into 3D genome organization and epigenetic landscape of Vigna mungo.</title>
        <authorList>
            <person name="Junaid A."/>
            <person name="Singh B."/>
            <person name="Bhatia S."/>
        </authorList>
    </citation>
    <scope>NUCLEOTIDE SEQUENCE [LARGE SCALE GENOMIC DNA]</scope>
    <source>
        <strain evidence="2">Urdbean</strain>
    </source>
</reference>
<accession>A0AAQ3MG04</accession>
<evidence type="ECO:0000313" key="2">
    <source>
        <dbReference type="EMBL" id="WVY90526.1"/>
    </source>
</evidence>
<protein>
    <submittedName>
        <fullName evidence="2">Uncharacterized protein</fullName>
    </submittedName>
</protein>
<evidence type="ECO:0000313" key="3">
    <source>
        <dbReference type="Proteomes" id="UP001374535"/>
    </source>
</evidence>
<dbReference type="PANTHER" id="PTHR31100:SF62">
    <property type="entry name" value="AT-HOOK MOTIF NUCLEAR-LOCALIZED PROTEIN 23"/>
    <property type="match status" value="1"/>
</dbReference>
<evidence type="ECO:0000256" key="1">
    <source>
        <dbReference type="SAM" id="MobiDB-lite"/>
    </source>
</evidence>
<dbReference type="EMBL" id="CP144690">
    <property type="protein sequence ID" value="WVY90526.1"/>
    <property type="molecule type" value="Genomic_DNA"/>
</dbReference>
<dbReference type="Proteomes" id="UP001374535">
    <property type="component" value="Chromosome 11"/>
</dbReference>
<keyword evidence="3" id="KW-1185">Reference proteome</keyword>